<evidence type="ECO:0000256" key="2">
    <source>
        <dbReference type="SAM" id="Phobius"/>
    </source>
</evidence>
<dbReference type="InterPro" id="IPR003675">
    <property type="entry name" value="Rce1/LyrA-like_dom"/>
</dbReference>
<dbReference type="PANTHER" id="PTHR36435:SF1">
    <property type="entry name" value="CAAX AMINO TERMINAL PROTEASE FAMILY PROTEIN"/>
    <property type="match status" value="1"/>
</dbReference>
<keyword evidence="2" id="KW-1133">Transmembrane helix</keyword>
<name>A0A1M4UHE7_9LACT</name>
<dbReference type="RefSeq" id="WP_073296429.1">
    <property type="nucleotide sequence ID" value="NZ_FQUF01000008.1"/>
</dbReference>
<reference evidence="4 5" key="1">
    <citation type="submission" date="2016-11" db="EMBL/GenBank/DDBJ databases">
        <authorList>
            <person name="Jaros S."/>
            <person name="Januszkiewicz K."/>
            <person name="Wedrychowicz H."/>
        </authorList>
    </citation>
    <scope>NUCLEOTIDE SEQUENCE [LARGE SCALE GENOMIC DNA]</scope>
    <source>
        <strain evidence="4 5">DSM 15692</strain>
    </source>
</reference>
<gene>
    <name evidence="4" type="ORF">SAMN02745249_00682</name>
</gene>
<dbReference type="GO" id="GO:0080120">
    <property type="term" value="P:CAAX-box protein maturation"/>
    <property type="evidence" value="ECO:0007669"/>
    <property type="project" value="UniProtKB-ARBA"/>
</dbReference>
<dbReference type="InterPro" id="IPR052710">
    <property type="entry name" value="CAAX_protease"/>
</dbReference>
<proteinExistence type="inferred from homology"/>
<keyword evidence="5" id="KW-1185">Reference proteome</keyword>
<feature type="domain" description="CAAX prenyl protease 2/Lysostaphin resistance protein A-like" evidence="3">
    <location>
        <begin position="153"/>
        <end position="241"/>
    </location>
</feature>
<dbReference type="AlphaFoldDB" id="A0A1M4UHE7"/>
<feature type="transmembrane region" description="Helical" evidence="2">
    <location>
        <begin position="189"/>
        <end position="212"/>
    </location>
</feature>
<dbReference type="STRING" id="1121025.SAMN02745249_00682"/>
<dbReference type="Pfam" id="PF02517">
    <property type="entry name" value="Rce1-like"/>
    <property type="match status" value="1"/>
</dbReference>
<evidence type="ECO:0000313" key="4">
    <source>
        <dbReference type="EMBL" id="SHE56176.1"/>
    </source>
</evidence>
<keyword evidence="2" id="KW-0472">Membrane</keyword>
<evidence type="ECO:0000313" key="5">
    <source>
        <dbReference type="Proteomes" id="UP000184128"/>
    </source>
</evidence>
<feature type="transmembrane region" description="Helical" evidence="2">
    <location>
        <begin position="152"/>
        <end position="177"/>
    </location>
</feature>
<evidence type="ECO:0000256" key="1">
    <source>
        <dbReference type="ARBA" id="ARBA00009067"/>
    </source>
</evidence>
<protein>
    <submittedName>
        <fullName evidence="4">CAAX protease self-immunity</fullName>
    </submittedName>
</protein>
<dbReference type="PANTHER" id="PTHR36435">
    <property type="entry name" value="SLR1288 PROTEIN"/>
    <property type="match status" value="1"/>
</dbReference>
<dbReference type="EMBL" id="FQUF01000008">
    <property type="protein sequence ID" value="SHE56176.1"/>
    <property type="molecule type" value="Genomic_DNA"/>
</dbReference>
<feature type="transmembrane region" description="Helical" evidence="2">
    <location>
        <begin position="58"/>
        <end position="78"/>
    </location>
</feature>
<dbReference type="GO" id="GO:0006508">
    <property type="term" value="P:proteolysis"/>
    <property type="evidence" value="ECO:0007669"/>
    <property type="project" value="UniProtKB-KW"/>
</dbReference>
<dbReference type="OrthoDB" id="8607342at2"/>
<keyword evidence="4" id="KW-0645">Protease</keyword>
<comment type="similarity">
    <text evidence="1">Belongs to the UPF0177 family.</text>
</comment>
<feature type="transmembrane region" description="Helical" evidence="2">
    <location>
        <begin position="232"/>
        <end position="248"/>
    </location>
</feature>
<keyword evidence="4" id="KW-0378">Hydrolase</keyword>
<feature type="transmembrane region" description="Helical" evidence="2">
    <location>
        <begin position="15"/>
        <end position="38"/>
    </location>
</feature>
<keyword evidence="2" id="KW-0812">Transmembrane</keyword>
<dbReference type="Proteomes" id="UP000184128">
    <property type="component" value="Unassembled WGS sequence"/>
</dbReference>
<feature type="transmembrane region" description="Helical" evidence="2">
    <location>
        <begin position="110"/>
        <end position="132"/>
    </location>
</feature>
<sequence>MLDGYSLKKYDWKDWTLMIITSSLALQVIVTLALSLYGPFILNRFFNTPFTIEMLDLIPVYGTIYGTIASLPLTLWVVHKREIPLFNRKQLTKNQSFILRGLSKKDWKFLLFYIPSSYILYILGENILINLLGPSEPINQIAVESMFEYIPVWQMFLMIVVVAPIAEELLFRGMILFSGDRRETTWLRVCISAIIFGFVHTPTDLLSIYTYVGMGLIFSYAAKHTEAVEASIVYHFLNNLLGFIVILTL</sequence>
<dbReference type="GO" id="GO:0004175">
    <property type="term" value="F:endopeptidase activity"/>
    <property type="evidence" value="ECO:0007669"/>
    <property type="project" value="UniProtKB-ARBA"/>
</dbReference>
<organism evidence="4 5">
    <name type="scientific">Atopostipes suicloacalis DSM 15692</name>
    <dbReference type="NCBI Taxonomy" id="1121025"/>
    <lineage>
        <taxon>Bacteria</taxon>
        <taxon>Bacillati</taxon>
        <taxon>Bacillota</taxon>
        <taxon>Bacilli</taxon>
        <taxon>Lactobacillales</taxon>
        <taxon>Carnobacteriaceae</taxon>
        <taxon>Atopostipes</taxon>
    </lineage>
</organism>
<accession>A0A1M4UHE7</accession>
<evidence type="ECO:0000259" key="3">
    <source>
        <dbReference type="Pfam" id="PF02517"/>
    </source>
</evidence>